<dbReference type="EMBL" id="CP101914">
    <property type="protein sequence ID" value="UUI02282.1"/>
    <property type="molecule type" value="Genomic_DNA"/>
</dbReference>
<evidence type="ECO:0000313" key="7">
    <source>
        <dbReference type="EMBL" id="UUI02282.1"/>
    </source>
</evidence>
<evidence type="ECO:0000256" key="1">
    <source>
        <dbReference type="ARBA" id="ARBA00022491"/>
    </source>
</evidence>
<dbReference type="Pfam" id="PF00356">
    <property type="entry name" value="LacI"/>
    <property type="match status" value="1"/>
</dbReference>
<keyword evidence="2" id="KW-0805">Transcription regulation</keyword>
<keyword evidence="8" id="KW-1185">Reference proteome</keyword>
<dbReference type="InterPro" id="IPR046335">
    <property type="entry name" value="LacI/GalR-like_sensor"/>
</dbReference>
<name>A0ABY5JPQ7_9BACI</name>
<dbReference type="PROSITE" id="PS50932">
    <property type="entry name" value="HTH_LACI_2"/>
    <property type="match status" value="1"/>
</dbReference>
<keyword evidence="3" id="KW-0238">DNA-binding</keyword>
<dbReference type="Pfam" id="PF13377">
    <property type="entry name" value="Peripla_BP_3"/>
    <property type="match status" value="1"/>
</dbReference>
<proteinExistence type="predicted"/>
<evidence type="ECO:0000256" key="3">
    <source>
        <dbReference type="ARBA" id="ARBA00023125"/>
    </source>
</evidence>
<dbReference type="CDD" id="cd19977">
    <property type="entry name" value="PBP1_EndR-like"/>
    <property type="match status" value="1"/>
</dbReference>
<dbReference type="Proteomes" id="UP001059773">
    <property type="component" value="Chromosome"/>
</dbReference>
<dbReference type="CDD" id="cd01392">
    <property type="entry name" value="HTH_LacI"/>
    <property type="match status" value="1"/>
</dbReference>
<accession>A0ABY5JPQ7</accession>
<evidence type="ECO:0000256" key="4">
    <source>
        <dbReference type="ARBA" id="ARBA00023163"/>
    </source>
</evidence>
<dbReference type="PANTHER" id="PTHR30146:SF148">
    <property type="entry name" value="HTH-TYPE TRANSCRIPTIONAL REPRESSOR PURR-RELATED"/>
    <property type="match status" value="1"/>
</dbReference>
<dbReference type="SMART" id="SM00354">
    <property type="entry name" value="HTH_LACI"/>
    <property type="match status" value="1"/>
</dbReference>
<dbReference type="InterPro" id="IPR010982">
    <property type="entry name" value="Lambda_DNA-bd_dom_sf"/>
</dbReference>
<dbReference type="Gene3D" id="1.10.260.40">
    <property type="entry name" value="lambda repressor-like DNA-binding domains"/>
    <property type="match status" value="1"/>
</dbReference>
<dbReference type="RefSeq" id="WP_256707526.1">
    <property type="nucleotide sequence ID" value="NZ_CP101914.1"/>
</dbReference>
<evidence type="ECO:0000256" key="2">
    <source>
        <dbReference type="ARBA" id="ARBA00023015"/>
    </source>
</evidence>
<dbReference type="PROSITE" id="PS00356">
    <property type="entry name" value="HTH_LACI_1"/>
    <property type="match status" value="1"/>
</dbReference>
<protein>
    <submittedName>
        <fullName evidence="7">Substrate-binding domain-containing protein</fullName>
    </submittedName>
</protein>
<dbReference type="SUPFAM" id="SSF53822">
    <property type="entry name" value="Periplasmic binding protein-like I"/>
    <property type="match status" value="1"/>
</dbReference>
<gene>
    <name evidence="7" type="ORF">NP439_19925</name>
</gene>
<dbReference type="InterPro" id="IPR000843">
    <property type="entry name" value="HTH_LacI"/>
</dbReference>
<reference evidence="7" key="1">
    <citation type="submission" date="2022-07" db="EMBL/GenBank/DDBJ databases">
        <title>FELIX.</title>
        <authorList>
            <person name="Wan K.H."/>
            <person name="Park S."/>
            <person name="Lawrence Q."/>
            <person name="Eichenberger J.P."/>
            <person name="Booth B.W."/>
            <person name="Piaggio A.J."/>
            <person name="Chandler J.C."/>
            <person name="Franklin A.B."/>
            <person name="Celniker S.E."/>
        </authorList>
    </citation>
    <scope>NUCLEOTIDE SEQUENCE</scope>
    <source>
        <strain evidence="7">QA-1986 374</strain>
    </source>
</reference>
<dbReference type="PANTHER" id="PTHR30146">
    <property type="entry name" value="LACI-RELATED TRANSCRIPTIONAL REPRESSOR"/>
    <property type="match status" value="1"/>
</dbReference>
<dbReference type="InterPro" id="IPR001387">
    <property type="entry name" value="Cro/C1-type_HTH"/>
</dbReference>
<sequence length="334" mass="37988">MKRVTMADVAKYAGVSKSTISQYLNGRFDYMSEETRVKIGQAVKDLNYRPNMVARSLKQKSSTTIGVIVANILHVFSTQVIRAIEDFCHQRGFHVIVCNADDQPEKEKKYIEMLKAKQVDGIIAFPTGDNVELYQQLLDEGYPLVFMDRIVKELKVDTILLDNEEAARLAAETLLQGGYKHIAMISPPLLEQVTPRVERVNAFQESIQKMGQQHPEVSLITGKISTIYEKLDTLFQKDKHPDAIFAINDRVLHEVLSFLSRRNIQIPDDVAMINVDDVSFADFYNPPLTTISQPAFDMGKKAAEILFAVILKEKTDRHPETMRFKPILVRRKSC</sequence>
<evidence type="ECO:0000259" key="6">
    <source>
        <dbReference type="PROSITE" id="PS50943"/>
    </source>
</evidence>
<organism evidence="7 8">
    <name type="scientific">Oceanobacillus jeddahense</name>
    <dbReference type="NCBI Taxonomy" id="1462527"/>
    <lineage>
        <taxon>Bacteria</taxon>
        <taxon>Bacillati</taxon>
        <taxon>Bacillota</taxon>
        <taxon>Bacilli</taxon>
        <taxon>Bacillales</taxon>
        <taxon>Bacillaceae</taxon>
        <taxon>Oceanobacillus</taxon>
    </lineage>
</organism>
<dbReference type="InterPro" id="IPR028082">
    <property type="entry name" value="Peripla_BP_I"/>
</dbReference>
<dbReference type="Gene3D" id="3.40.50.2300">
    <property type="match status" value="2"/>
</dbReference>
<feature type="domain" description="HTH cro/C1-type" evidence="6">
    <location>
        <begin position="2"/>
        <end position="27"/>
    </location>
</feature>
<evidence type="ECO:0000259" key="5">
    <source>
        <dbReference type="PROSITE" id="PS50932"/>
    </source>
</evidence>
<evidence type="ECO:0000313" key="8">
    <source>
        <dbReference type="Proteomes" id="UP001059773"/>
    </source>
</evidence>
<dbReference type="PROSITE" id="PS50943">
    <property type="entry name" value="HTH_CROC1"/>
    <property type="match status" value="1"/>
</dbReference>
<feature type="domain" description="HTH lacI-type" evidence="5">
    <location>
        <begin position="4"/>
        <end position="59"/>
    </location>
</feature>
<keyword evidence="1" id="KW-0678">Repressor</keyword>
<keyword evidence="4" id="KW-0804">Transcription</keyword>
<dbReference type="SUPFAM" id="SSF47413">
    <property type="entry name" value="lambda repressor-like DNA-binding domains"/>
    <property type="match status" value="1"/>
</dbReference>